<dbReference type="InterPro" id="IPR057407">
    <property type="entry name" value="HEAT_TANGO6"/>
</dbReference>
<feature type="domain" description="TANGO6 HEAT repeat" evidence="3">
    <location>
        <begin position="2"/>
        <end position="164"/>
    </location>
</feature>
<name>A0A672PNT2_SINGR</name>
<proteinExistence type="inferred from homology"/>
<evidence type="ECO:0000256" key="1">
    <source>
        <dbReference type="ARBA" id="ARBA00005724"/>
    </source>
</evidence>
<dbReference type="InterPro" id="IPR019451">
    <property type="entry name" value="Rtp1_C1"/>
</dbReference>
<protein>
    <submittedName>
        <fullName evidence="4">Transport and golgi organization 6 homolog</fullName>
    </submittedName>
</protein>
<dbReference type="SUPFAM" id="SSF48371">
    <property type="entry name" value="ARM repeat"/>
    <property type="match status" value="1"/>
</dbReference>
<dbReference type="Pfam" id="PF10363">
    <property type="entry name" value="RTP1_C1"/>
    <property type="match status" value="1"/>
</dbReference>
<feature type="domain" description="RNA polymerase II assembly factor Rtp1 C-terminal" evidence="2">
    <location>
        <begin position="291"/>
        <end position="354"/>
    </location>
</feature>
<dbReference type="AlphaFoldDB" id="A0A672PNT2"/>
<organism evidence="4 5">
    <name type="scientific">Sinocyclocheilus grahami</name>
    <name type="common">Dianchi golden-line fish</name>
    <name type="synonym">Barbus grahami</name>
    <dbReference type="NCBI Taxonomy" id="75366"/>
    <lineage>
        <taxon>Eukaryota</taxon>
        <taxon>Metazoa</taxon>
        <taxon>Chordata</taxon>
        <taxon>Craniata</taxon>
        <taxon>Vertebrata</taxon>
        <taxon>Euteleostomi</taxon>
        <taxon>Actinopterygii</taxon>
        <taxon>Neopterygii</taxon>
        <taxon>Teleostei</taxon>
        <taxon>Ostariophysi</taxon>
        <taxon>Cypriniformes</taxon>
        <taxon>Cyprinidae</taxon>
        <taxon>Cyprininae</taxon>
        <taxon>Sinocyclocheilus</taxon>
    </lineage>
</organism>
<evidence type="ECO:0000313" key="4">
    <source>
        <dbReference type="Ensembl" id="ENSSGRP00000062839.1"/>
    </source>
</evidence>
<comment type="similarity">
    <text evidence="1">Belongs to the Tango6 family.</text>
</comment>
<reference evidence="4" key="2">
    <citation type="submission" date="2025-09" db="UniProtKB">
        <authorList>
            <consortium name="Ensembl"/>
        </authorList>
    </citation>
    <scope>IDENTIFICATION</scope>
</reference>
<dbReference type="GO" id="GO:0009306">
    <property type="term" value="P:protein secretion"/>
    <property type="evidence" value="ECO:0007669"/>
    <property type="project" value="TreeGrafter"/>
</dbReference>
<dbReference type="InterPro" id="IPR016024">
    <property type="entry name" value="ARM-type_fold"/>
</dbReference>
<reference evidence="4" key="1">
    <citation type="submission" date="2025-08" db="UniProtKB">
        <authorList>
            <consortium name="Ensembl"/>
        </authorList>
    </citation>
    <scope>IDENTIFICATION</scope>
</reference>
<evidence type="ECO:0000259" key="2">
    <source>
        <dbReference type="Pfam" id="PF10363"/>
    </source>
</evidence>
<dbReference type="PANTHER" id="PTHR20959">
    <property type="entry name" value="TRANSPORT AND GOLGI ORGANIZATION PROTEIN 6 FAMILY MEMBER"/>
    <property type="match status" value="1"/>
</dbReference>
<dbReference type="PANTHER" id="PTHR20959:SF1">
    <property type="entry name" value="TRANSPORT AND GOLGI ORGANIZATION PROTEIN 6 HOMOLOG"/>
    <property type="match status" value="1"/>
</dbReference>
<sequence>RFLLFPLLSPLHRCAEGTGYAAESSSRCYPNTVQCLLLHQTKCLSFTVSVHSEYGTIFLKYLFVFELKVIVPYSTPCQEILIWFLSHSEHSVALSSLLKRLCGLLGEVSGVRHGFQFSPGSEGGARLTVREPISDEGDALYEKVSGEQWRVQCLVQLLGEMKDSDLPGEFFLLLLQDLTAVAAEREEVEQEVDTSSMTLLELEQHLLGHVSGHGQRLALLQVLAIMCEAIHFSFCIQVVGFIVSMLQRACVSLKRGTDSPVESQTLSMGMGLTAGGIPDCGNSEPSSSKAFSEWLLEACDPDVPSRAVALRSLTRSVRDRDKEALQNKDKLLTLFLENLEHEDSFVYLSAIQGNSFISLRKKST</sequence>
<keyword evidence="5" id="KW-1185">Reference proteome</keyword>
<evidence type="ECO:0000313" key="5">
    <source>
        <dbReference type="Proteomes" id="UP000472262"/>
    </source>
</evidence>
<evidence type="ECO:0000259" key="3">
    <source>
        <dbReference type="Pfam" id="PF23565"/>
    </source>
</evidence>
<dbReference type="Ensembl" id="ENSSGRT00000067016.1">
    <property type="protein sequence ID" value="ENSSGRP00000062839.1"/>
    <property type="gene ID" value="ENSSGRG00000032471.1"/>
</dbReference>
<dbReference type="Pfam" id="PF23565">
    <property type="entry name" value="ARM_TANGO6"/>
    <property type="match status" value="1"/>
</dbReference>
<accession>A0A672PNT2</accession>
<dbReference type="Proteomes" id="UP000472262">
    <property type="component" value="Unassembled WGS sequence"/>
</dbReference>
<dbReference type="InterPro" id="IPR039600">
    <property type="entry name" value="TANGO6/Rtp1"/>
</dbReference>